<sequence length="323" mass="34839">MLQTKTKKTITAGMLIGLGLILPYLTSHAFGIPGTILLPMHIPVLVIGLSCGPFYGGIGGLVTPLLSALLTGMPPIYPMLPIMMGELGTYGLVSGLLLHKTKLKGSKRGIYPALLGAMVSGRLIYGVIFSILFFLNNEMKALSVGAAILTGLPGILVQLLVVPPVVIVIGHGIMDRQQLEKGDKMLEEAKKMIKEEVATCIVIKEDRILKAENGRGIQPVIYLYEENCLEDALVVDKIVGKAAAMVLTLGKVKGVYAQTMSKAAKAYLEEQHIEIAYERCIDVINNREGNGICPMERAVMGIDDPSEALETLKETLISLRKMA</sequence>
<proteinExistence type="predicted"/>
<accession>A0AC61DA76</accession>
<keyword evidence="2" id="KW-1185">Reference proteome</keyword>
<protein>
    <submittedName>
        <fullName evidence="1">Uncharacterized protein</fullName>
    </submittedName>
</protein>
<dbReference type="EMBL" id="PEDL01000016">
    <property type="protein sequence ID" value="PHV69912.1"/>
    <property type="molecule type" value="Genomic_DNA"/>
</dbReference>
<name>A0AC61DA76_9FIRM</name>
<dbReference type="Proteomes" id="UP000224460">
    <property type="component" value="Unassembled WGS sequence"/>
</dbReference>
<organism evidence="1 2">
    <name type="scientific">Sporanaerobium hydrogeniformans</name>
    <dbReference type="NCBI Taxonomy" id="3072179"/>
    <lineage>
        <taxon>Bacteria</taxon>
        <taxon>Bacillati</taxon>
        <taxon>Bacillota</taxon>
        <taxon>Clostridia</taxon>
        <taxon>Lachnospirales</taxon>
        <taxon>Lachnospiraceae</taxon>
        <taxon>Sporanaerobium</taxon>
    </lineage>
</organism>
<comment type="caution">
    <text evidence="1">The sequence shown here is derived from an EMBL/GenBank/DDBJ whole genome shotgun (WGS) entry which is preliminary data.</text>
</comment>
<evidence type="ECO:0000313" key="1">
    <source>
        <dbReference type="EMBL" id="PHV69912.1"/>
    </source>
</evidence>
<gene>
    <name evidence="1" type="ORF">CS063_13080</name>
</gene>
<evidence type="ECO:0000313" key="2">
    <source>
        <dbReference type="Proteomes" id="UP000224460"/>
    </source>
</evidence>
<reference evidence="1" key="1">
    <citation type="submission" date="2017-10" db="EMBL/GenBank/DDBJ databases">
        <title>Genome sequence of cellulolytic Lachnospiraceae bacterium XHS1971 isolated from hotspring sediment.</title>
        <authorList>
            <person name="Vasudevan G."/>
            <person name="Joshi A.J."/>
            <person name="Hivarkar S."/>
            <person name="Lanjekar V.B."/>
            <person name="Dhakephalkar P.K."/>
            <person name="Dagar S."/>
        </authorList>
    </citation>
    <scope>NUCLEOTIDE SEQUENCE</scope>
    <source>
        <strain evidence="1">XHS1971</strain>
    </source>
</reference>